<dbReference type="InterPro" id="IPR017970">
    <property type="entry name" value="Homeobox_CS"/>
</dbReference>
<dbReference type="AlphaFoldDB" id="A0A8B8HPD3"/>
<evidence type="ECO:0000256" key="5">
    <source>
        <dbReference type="PROSITE-ProRule" id="PRU00108"/>
    </source>
</evidence>
<feature type="region of interest" description="Disordered" evidence="7">
    <location>
        <begin position="306"/>
        <end position="351"/>
    </location>
</feature>
<keyword evidence="9" id="KW-1185">Reference proteome</keyword>
<dbReference type="PRINTS" id="PR00024">
    <property type="entry name" value="HOMEOBOX"/>
</dbReference>
<dbReference type="PROSITE" id="PS50071">
    <property type="entry name" value="HOMEOBOX_2"/>
    <property type="match status" value="1"/>
</dbReference>
<feature type="region of interest" description="Disordered" evidence="7">
    <location>
        <begin position="1"/>
        <end position="25"/>
    </location>
</feature>
<dbReference type="GeneID" id="113392974"/>
<dbReference type="PANTHER" id="PTHR45664">
    <property type="entry name" value="PROTEIN ZERKNUELLT 1-RELATED"/>
    <property type="match status" value="1"/>
</dbReference>
<feature type="compositionally biased region" description="Low complexity" evidence="7">
    <location>
        <begin position="314"/>
        <end position="333"/>
    </location>
</feature>
<feature type="region of interest" description="Disordered" evidence="7">
    <location>
        <begin position="529"/>
        <end position="548"/>
    </location>
</feature>
<dbReference type="InterPro" id="IPR001356">
    <property type="entry name" value="HD"/>
</dbReference>
<dbReference type="OMA" id="HASHHKI"/>
<evidence type="ECO:0000256" key="7">
    <source>
        <dbReference type="SAM" id="MobiDB-lite"/>
    </source>
</evidence>
<dbReference type="Proteomes" id="UP001652626">
    <property type="component" value="Chromosome 12"/>
</dbReference>
<evidence type="ECO:0000256" key="1">
    <source>
        <dbReference type="ARBA" id="ARBA00004123"/>
    </source>
</evidence>
<name>A0A8B8HPD3_VANTA</name>
<evidence type="ECO:0000313" key="10">
    <source>
        <dbReference type="RefSeq" id="XP_026485411.2"/>
    </source>
</evidence>
<dbReference type="SMART" id="SM00389">
    <property type="entry name" value="HOX"/>
    <property type="match status" value="1"/>
</dbReference>
<dbReference type="CDD" id="cd00086">
    <property type="entry name" value="homeodomain"/>
    <property type="match status" value="1"/>
</dbReference>
<dbReference type="RefSeq" id="XP_026485411.2">
    <property type="nucleotide sequence ID" value="XM_026629626.2"/>
</dbReference>
<proteinExistence type="predicted"/>
<dbReference type="OrthoDB" id="6159439at2759"/>
<keyword evidence="4 5" id="KW-0539">Nucleus</keyword>
<evidence type="ECO:0000313" key="9">
    <source>
        <dbReference type="Proteomes" id="UP001652626"/>
    </source>
</evidence>
<dbReference type="PANTHER" id="PTHR45664:SF12">
    <property type="entry name" value="PANCREAS_DUODENUM HOMEOBOX PROTEIN 1"/>
    <property type="match status" value="1"/>
</dbReference>
<dbReference type="Pfam" id="PF00046">
    <property type="entry name" value="Homeodomain"/>
    <property type="match status" value="1"/>
</dbReference>
<keyword evidence="2 5" id="KW-0238">DNA-binding</keyword>
<reference evidence="10" key="1">
    <citation type="submission" date="2025-08" db="UniProtKB">
        <authorList>
            <consortium name="RefSeq"/>
        </authorList>
    </citation>
    <scope>IDENTIFICATION</scope>
    <source>
        <tissue evidence="10">Whole body</tissue>
    </source>
</reference>
<evidence type="ECO:0000256" key="6">
    <source>
        <dbReference type="RuleBase" id="RU000682"/>
    </source>
</evidence>
<feature type="compositionally biased region" description="Pro residues" evidence="7">
    <location>
        <begin position="1"/>
        <end position="11"/>
    </location>
</feature>
<sequence length="548" mass="61450">MSTTSPSPPPSLQSDEDSSDTISSEFSTDVAPRYICNNSESKKNVYKVNSLTSHGVEDILSEGVNYITQDNTFPDCKSEVISSITSSFVQDFNSTDSTGFSIHDILGLQQSYHASTIQEELEPRYEYQIQHYDNISNSSNNNYASGNEDALSDQCISKNDNIFTTNESEIGGRDIYQRNETTRCLQRSDLDNDVVKKSEMEHNRNESSFCSQSSTWCNKSSIVNNQIISAASSVSNDMSTDSSSYPKGFTKRARTAYTSSQLVQLENEFHQNRYLCRPRRIELANYLQLSERQIKIWFQNRRMKYKKDNKHNKPSSSVDDSSPSTSSKELSPSQDHKMSHGRNCGGHDRHGRILMEGHASHHKIYLSSNESLSRPPECSSMSPMKSVIKVPQNNIELPAYTPNLSYSSYYATGATRNAYSPMAEVYRYSNDESLQTSAQTLSTMQSDNYVPNGVNFKLTDDMGRYSSGSTYYNPLSTGVVMHTPAAETYGFSSTVPTLNTPTYEDITSQSRTILQIPQDSYFQYLSNSEGTGQHNSSTANKFSSYITL</sequence>
<dbReference type="SUPFAM" id="SSF46689">
    <property type="entry name" value="Homeodomain-like"/>
    <property type="match status" value="1"/>
</dbReference>
<gene>
    <name evidence="10" type="primary">LOC113392974</name>
</gene>
<feature type="domain" description="Homeobox" evidence="8">
    <location>
        <begin position="248"/>
        <end position="308"/>
    </location>
</feature>
<dbReference type="GO" id="GO:0000978">
    <property type="term" value="F:RNA polymerase II cis-regulatory region sequence-specific DNA binding"/>
    <property type="evidence" value="ECO:0007669"/>
    <property type="project" value="TreeGrafter"/>
</dbReference>
<evidence type="ECO:0000256" key="2">
    <source>
        <dbReference type="ARBA" id="ARBA00023125"/>
    </source>
</evidence>
<organism evidence="9 10">
    <name type="scientific">Vanessa tameamea</name>
    <name type="common">Kamehameha butterfly</name>
    <dbReference type="NCBI Taxonomy" id="334116"/>
    <lineage>
        <taxon>Eukaryota</taxon>
        <taxon>Metazoa</taxon>
        <taxon>Ecdysozoa</taxon>
        <taxon>Arthropoda</taxon>
        <taxon>Hexapoda</taxon>
        <taxon>Insecta</taxon>
        <taxon>Pterygota</taxon>
        <taxon>Neoptera</taxon>
        <taxon>Endopterygota</taxon>
        <taxon>Lepidoptera</taxon>
        <taxon>Glossata</taxon>
        <taxon>Ditrysia</taxon>
        <taxon>Papilionoidea</taxon>
        <taxon>Nymphalidae</taxon>
        <taxon>Nymphalinae</taxon>
        <taxon>Vanessa</taxon>
    </lineage>
</organism>
<protein>
    <submittedName>
        <fullName evidence="10">Homeobox protein 10-like</fullName>
    </submittedName>
</protein>
<keyword evidence="3 5" id="KW-0371">Homeobox</keyword>
<evidence type="ECO:0000256" key="3">
    <source>
        <dbReference type="ARBA" id="ARBA00023155"/>
    </source>
</evidence>
<evidence type="ECO:0000259" key="8">
    <source>
        <dbReference type="PROSITE" id="PS50071"/>
    </source>
</evidence>
<accession>A0A8B8HPD3</accession>
<dbReference type="Gene3D" id="1.10.10.60">
    <property type="entry name" value="Homeodomain-like"/>
    <property type="match status" value="1"/>
</dbReference>
<dbReference type="GO" id="GO:0000981">
    <property type="term" value="F:DNA-binding transcription factor activity, RNA polymerase II-specific"/>
    <property type="evidence" value="ECO:0007669"/>
    <property type="project" value="InterPro"/>
</dbReference>
<evidence type="ECO:0000256" key="4">
    <source>
        <dbReference type="ARBA" id="ARBA00023242"/>
    </source>
</evidence>
<feature type="DNA-binding region" description="Homeobox" evidence="5">
    <location>
        <begin position="250"/>
        <end position="309"/>
    </location>
</feature>
<dbReference type="GO" id="GO:0045944">
    <property type="term" value="P:positive regulation of transcription by RNA polymerase II"/>
    <property type="evidence" value="ECO:0007669"/>
    <property type="project" value="UniProtKB-ARBA"/>
</dbReference>
<dbReference type="InterPro" id="IPR009057">
    <property type="entry name" value="Homeodomain-like_sf"/>
</dbReference>
<dbReference type="PROSITE" id="PS00027">
    <property type="entry name" value="HOMEOBOX_1"/>
    <property type="match status" value="1"/>
</dbReference>
<dbReference type="InterPro" id="IPR020479">
    <property type="entry name" value="HD_metazoa"/>
</dbReference>
<comment type="subcellular location">
    <subcellularLocation>
        <location evidence="1 5 6">Nucleus</location>
    </subcellularLocation>
</comment>
<dbReference type="GO" id="GO:0005634">
    <property type="term" value="C:nucleus"/>
    <property type="evidence" value="ECO:0007669"/>
    <property type="project" value="UniProtKB-SubCell"/>
</dbReference>